<organism evidence="1">
    <name type="scientific">Arundo donax</name>
    <name type="common">Giant reed</name>
    <name type="synonym">Donax arundinaceus</name>
    <dbReference type="NCBI Taxonomy" id="35708"/>
    <lineage>
        <taxon>Eukaryota</taxon>
        <taxon>Viridiplantae</taxon>
        <taxon>Streptophyta</taxon>
        <taxon>Embryophyta</taxon>
        <taxon>Tracheophyta</taxon>
        <taxon>Spermatophyta</taxon>
        <taxon>Magnoliopsida</taxon>
        <taxon>Liliopsida</taxon>
        <taxon>Poales</taxon>
        <taxon>Poaceae</taxon>
        <taxon>PACMAD clade</taxon>
        <taxon>Arundinoideae</taxon>
        <taxon>Arundineae</taxon>
        <taxon>Arundo</taxon>
    </lineage>
</organism>
<proteinExistence type="predicted"/>
<dbReference type="EMBL" id="GBRH01164470">
    <property type="protein sequence ID" value="JAE33426.1"/>
    <property type="molecule type" value="Transcribed_RNA"/>
</dbReference>
<reference evidence="1" key="2">
    <citation type="journal article" date="2015" name="Data Brief">
        <title>Shoot transcriptome of the giant reed, Arundo donax.</title>
        <authorList>
            <person name="Barrero R.A."/>
            <person name="Guerrero F.D."/>
            <person name="Moolhuijzen P."/>
            <person name="Goolsby J.A."/>
            <person name="Tidwell J."/>
            <person name="Bellgard S.E."/>
            <person name="Bellgard M.I."/>
        </authorList>
    </citation>
    <scope>NUCLEOTIDE SEQUENCE</scope>
    <source>
        <tissue evidence="1">Shoot tissue taken approximately 20 cm above the soil surface</tissue>
    </source>
</reference>
<protein>
    <submittedName>
        <fullName evidence="1">Uncharacterized protein</fullName>
    </submittedName>
</protein>
<sequence length="13" mass="1518">MAVEDLGLGWRDR</sequence>
<reference evidence="1" key="1">
    <citation type="submission" date="2014-09" db="EMBL/GenBank/DDBJ databases">
        <authorList>
            <person name="Magalhaes I.L.F."/>
            <person name="Oliveira U."/>
            <person name="Santos F.R."/>
            <person name="Vidigal T.H.D.A."/>
            <person name="Brescovit A.D."/>
            <person name="Santos A.J."/>
        </authorList>
    </citation>
    <scope>NUCLEOTIDE SEQUENCE</scope>
    <source>
        <tissue evidence="1">Shoot tissue taken approximately 20 cm above the soil surface</tissue>
    </source>
</reference>
<evidence type="ECO:0000313" key="1">
    <source>
        <dbReference type="EMBL" id="JAE33426.1"/>
    </source>
</evidence>
<name>A0A0A9HF03_ARUDO</name>
<accession>A0A0A9HF03</accession>